<sequence length="157" mass="17560">MSTGPTSTKDVETVERFIAAPAEKIFDLLADPSRHRDIDGSGTVKASPDGSRRLALGDRFGMDMKMGIGYSMVSTVIEFDENRRIAWQSTSPIKVLGLVVGGRIWRYELEPTEGGTLVRESWDVSQERIKAMVRPMRAKTRENMEKTLARIEELVTA</sequence>
<dbReference type="Pfam" id="PF10604">
    <property type="entry name" value="Polyketide_cyc2"/>
    <property type="match status" value="1"/>
</dbReference>
<name>A0A6J6CFS4_9ZZZZ</name>
<dbReference type="InterPro" id="IPR019587">
    <property type="entry name" value="Polyketide_cyclase/dehydratase"/>
</dbReference>
<reference evidence="1" key="1">
    <citation type="submission" date="2020-05" db="EMBL/GenBank/DDBJ databases">
        <authorList>
            <person name="Chiriac C."/>
            <person name="Salcher M."/>
            <person name="Ghai R."/>
            <person name="Kavagutti S V."/>
        </authorList>
    </citation>
    <scope>NUCLEOTIDE SEQUENCE</scope>
</reference>
<dbReference type="InterPro" id="IPR023393">
    <property type="entry name" value="START-like_dom_sf"/>
</dbReference>
<organism evidence="1">
    <name type="scientific">freshwater metagenome</name>
    <dbReference type="NCBI Taxonomy" id="449393"/>
    <lineage>
        <taxon>unclassified sequences</taxon>
        <taxon>metagenomes</taxon>
        <taxon>ecological metagenomes</taxon>
    </lineage>
</organism>
<dbReference type="EMBL" id="CAEZSR010000022">
    <property type="protein sequence ID" value="CAB4549013.1"/>
    <property type="molecule type" value="Genomic_DNA"/>
</dbReference>
<dbReference type="SUPFAM" id="SSF55961">
    <property type="entry name" value="Bet v1-like"/>
    <property type="match status" value="1"/>
</dbReference>
<accession>A0A6J6CFS4</accession>
<gene>
    <name evidence="1" type="ORF">UFOPK1493_00902</name>
</gene>
<proteinExistence type="predicted"/>
<dbReference type="AlphaFoldDB" id="A0A6J6CFS4"/>
<evidence type="ECO:0000313" key="1">
    <source>
        <dbReference type="EMBL" id="CAB4549013.1"/>
    </source>
</evidence>
<protein>
    <submittedName>
        <fullName evidence="1">Unannotated protein</fullName>
    </submittedName>
</protein>
<dbReference type="Gene3D" id="3.30.530.20">
    <property type="match status" value="1"/>
</dbReference>